<comment type="caution">
    <text evidence="1">The sequence shown here is derived from an EMBL/GenBank/DDBJ whole genome shotgun (WGS) entry which is preliminary data.</text>
</comment>
<accession>A0ACC3APK7</accession>
<organism evidence="1 2">
    <name type="scientific">Aspergillus melleus</name>
    <dbReference type="NCBI Taxonomy" id="138277"/>
    <lineage>
        <taxon>Eukaryota</taxon>
        <taxon>Fungi</taxon>
        <taxon>Dikarya</taxon>
        <taxon>Ascomycota</taxon>
        <taxon>Pezizomycotina</taxon>
        <taxon>Eurotiomycetes</taxon>
        <taxon>Eurotiomycetidae</taxon>
        <taxon>Eurotiales</taxon>
        <taxon>Aspergillaceae</taxon>
        <taxon>Aspergillus</taxon>
        <taxon>Aspergillus subgen. Circumdati</taxon>
    </lineage>
</organism>
<sequence length="351" mass="38530">MGATRKAPVTRSKAAKSSLVADSSVSKPQPPKSAPTSSKRKRNADSETIPPKTSVKKGASRSAKVGDLTGHPPTSSTAKKRRTPKTKQSPSEPAEPAEPAEPTAERRARVFRKHAPKSYLERHARATSQRMFVVGKSVTGADDALEMIFSIVGTTGNIYKTTISKVPTCDCPDAQKGNQCKHICYAVVLKAPAHLQYQLAFLSSELLQIYQQSSLSVPETTPESKDGNRKPVDGDCPICFMEFEANEEIVWCRATCGNNIHKTCFMQWAATLRGSGVTCVYCRSPWQSDTSDVNLENLVTEGTVNQEGYVNVADQLGLSGDRDYSSYHPYWVSQQLYGGRGRGRRSYYGYY</sequence>
<name>A0ACC3APK7_9EURO</name>
<reference evidence="1 2" key="1">
    <citation type="journal article" date="2023" name="ACS Omega">
        <title>Identification of the Neoaspergillic Acid Biosynthesis Gene Cluster by Establishing an In Vitro CRISPR-Ribonucleoprotein Genetic System in Aspergillus melleus.</title>
        <authorList>
            <person name="Yuan B."/>
            <person name="Grau M.F."/>
            <person name="Murata R.M."/>
            <person name="Torok T."/>
            <person name="Venkateswaran K."/>
            <person name="Stajich J.E."/>
            <person name="Wang C.C.C."/>
        </authorList>
    </citation>
    <scope>NUCLEOTIDE SEQUENCE [LARGE SCALE GENOMIC DNA]</scope>
    <source>
        <strain evidence="1 2">IMV 1140</strain>
    </source>
</reference>
<dbReference type="EMBL" id="JAOPJF010000104">
    <property type="protein sequence ID" value="KAK1139572.1"/>
    <property type="molecule type" value="Genomic_DNA"/>
</dbReference>
<evidence type="ECO:0000313" key="2">
    <source>
        <dbReference type="Proteomes" id="UP001177260"/>
    </source>
</evidence>
<proteinExistence type="predicted"/>
<keyword evidence="2" id="KW-1185">Reference proteome</keyword>
<dbReference type="Proteomes" id="UP001177260">
    <property type="component" value="Unassembled WGS sequence"/>
</dbReference>
<protein>
    <submittedName>
        <fullName evidence="1">Uncharacterized protein</fullName>
    </submittedName>
</protein>
<evidence type="ECO:0000313" key="1">
    <source>
        <dbReference type="EMBL" id="KAK1139572.1"/>
    </source>
</evidence>
<gene>
    <name evidence="1" type="ORF">N8T08_000645</name>
</gene>